<reference evidence="4" key="1">
    <citation type="journal article" date="2019" name="bioRxiv">
        <title>The Genome of the Zebra Mussel, Dreissena polymorpha: A Resource for Invasive Species Research.</title>
        <authorList>
            <person name="McCartney M.A."/>
            <person name="Auch B."/>
            <person name="Kono T."/>
            <person name="Mallez S."/>
            <person name="Zhang Y."/>
            <person name="Obille A."/>
            <person name="Becker A."/>
            <person name="Abrahante J.E."/>
            <person name="Garbe J."/>
            <person name="Badalamenti J.P."/>
            <person name="Herman A."/>
            <person name="Mangelson H."/>
            <person name="Liachko I."/>
            <person name="Sullivan S."/>
            <person name="Sone E.D."/>
            <person name="Koren S."/>
            <person name="Silverstein K.A.T."/>
            <person name="Beckman K.B."/>
            <person name="Gohl D.M."/>
        </authorList>
    </citation>
    <scope>NUCLEOTIDE SEQUENCE</scope>
    <source>
        <strain evidence="4">Duluth1</strain>
        <tissue evidence="4">Whole animal</tissue>
    </source>
</reference>
<dbReference type="GO" id="GO:0005102">
    <property type="term" value="F:signaling receptor binding"/>
    <property type="evidence" value="ECO:0007669"/>
    <property type="project" value="TreeGrafter"/>
</dbReference>
<dbReference type="PANTHER" id="PTHR14949:SF54">
    <property type="entry name" value="VWFD DOMAIN-CONTAINING PROTEIN"/>
    <property type="match status" value="1"/>
</dbReference>
<dbReference type="SMART" id="SM00181">
    <property type="entry name" value="EGF"/>
    <property type="match status" value="6"/>
</dbReference>
<dbReference type="EMBL" id="JAIWYP010000005">
    <property type="protein sequence ID" value="KAH3816466.1"/>
    <property type="molecule type" value="Genomic_DNA"/>
</dbReference>
<feature type="domain" description="EGF-like" evidence="3">
    <location>
        <begin position="680"/>
        <end position="691"/>
    </location>
</feature>
<dbReference type="CDD" id="cd00055">
    <property type="entry name" value="EGF_Lam"/>
    <property type="match status" value="1"/>
</dbReference>
<organism evidence="4 5">
    <name type="scientific">Dreissena polymorpha</name>
    <name type="common">Zebra mussel</name>
    <name type="synonym">Mytilus polymorpha</name>
    <dbReference type="NCBI Taxonomy" id="45954"/>
    <lineage>
        <taxon>Eukaryota</taxon>
        <taxon>Metazoa</taxon>
        <taxon>Spiralia</taxon>
        <taxon>Lophotrochozoa</taxon>
        <taxon>Mollusca</taxon>
        <taxon>Bivalvia</taxon>
        <taxon>Autobranchia</taxon>
        <taxon>Heteroconchia</taxon>
        <taxon>Euheterodonta</taxon>
        <taxon>Imparidentia</taxon>
        <taxon>Neoheterodontei</taxon>
        <taxon>Myida</taxon>
        <taxon>Dreissenoidea</taxon>
        <taxon>Dreissenidae</taxon>
        <taxon>Dreissena</taxon>
    </lineage>
</organism>
<dbReference type="Proteomes" id="UP000828390">
    <property type="component" value="Unassembled WGS sequence"/>
</dbReference>
<dbReference type="PANTHER" id="PTHR14949">
    <property type="entry name" value="EGF-LIKE-DOMAIN, MULTIPLE 7, 8"/>
    <property type="match status" value="1"/>
</dbReference>
<dbReference type="SUPFAM" id="SSF49899">
    <property type="entry name" value="Concanavalin A-like lectins/glucanases"/>
    <property type="match status" value="3"/>
</dbReference>
<dbReference type="PROSITE" id="PS00022">
    <property type="entry name" value="EGF_1"/>
    <property type="match status" value="2"/>
</dbReference>
<sequence>MEFEKDFNLYPFMGEVCSPECAFGGIKSSSSACLCDKGFWDASCSSVCPGGATKPCSGFGSCDQKTGKCNCPINRMGSDDCSICSNGWYGADCEITDNAQTSGATTFMTMMGQLGSAYTLDGLTYQVKTQGELLLLAISNNVIIQGKFMTCYTNFSCMSFLAARIGDNANGFATITVQSQRSYNSKPYVYINGDYTSLDTTSYFKGFTVKRSDYFEVTLTVNDMVTFIVRTVGQYLYFRAEVDQSFIPNTSGLLSGNLYTLTSDKIDHLYNAQYTVFGVCSSSASDQTVLASESSTVLALNPYTQEFQNSTTMDISRFKVQDCDRIIHYPSADYESQSVGGYALSFNEASFFQDFYIDTNRYTDLTFELLVRTPTANDSGVLFAFTSDNAFSIISGNSSIELHTYINNTDIVYDTEIALNQNEWNKVLFTFETTTREASLYVIYANGAVSSTDTTLFSDIFSKSGTLSIGHWRSPPHAVQYNLQSSFTGDMENFLVWNVIIDRSQVSQLHQMNPALASSTLIYALQFNEGDGGKTYDSITSAEVKLPSYPWKSPEWIVSDLSYISGDLAFLAFSFFTEAKLKAEAENLCGNGMFTDKCTGMNNATLESYYVTCMQAIAVTKQLTSGYNVVLDAYKVCSTQNSLEASNVSAYCDSISDDNRNATACASSCLFGMSYSNGTCLCFTGYYGDKCDSACPGTSDSPCSNHGTCLSDGTCKCAWNWNGDAACSSCSSDASGDMIGPDCTILSTSSLSSTSSKVGAVSSNGYFMTFNGQQISLTGQTGAFMLFSSANLGVDIHLYQVSCNYGSCVAAVSLESATSSVVITPAGQGYAPVVFKNGVEIKLDDTTVKIDSNIDVIQNSLTDISVRITTLGSVTVQVLVQEQFLQASVYTAPTVCQSATGIFGACDSTSKDYSSMSENEITEYIVKNFRLSSSVILTALKAPVGDGQNITGYALQFNKNSVMTRPLVYPKNFTLNGANFSLSMYWKPSSYGGYIISYGKDVAFTVLNTSPLKIQYEQKIVATSITPTLNEWNQLILTFKRGSNGTIDLYFFDANSDVTHEIVKLDCPRIFDEGGTVMLGEYMPAKEFKYTYNVEHFIGVIDEVSIWKNPIPDSIIYQANLLSTKVSGFSSELSLLVSFTEGVGTVAFDEIDGNNMILPKAPWSSPKWLVSDLGLKYLRKLENTRYTTNQIDGTVETTCAAFFDDLALSASCSRVSPFIRWWYKQNCMVTATLSGNVTDVTMAMVDFASVCKVTGGSESSLYDIICKMNLTLPGWLVQKCSGCAFGYKEDDKCVCYYGYYGDKCQSVCAGGAANPCNGHGICTQAGTCQCTGRFDGAKCDACLTGWTGDKCTIMKQAGFNPLGNNAETLVAQVNLLGQLSMFDGVVVDMPLKGYYELMSLDALGISLHGRFGVCESSNALHSCLIGFVVEHNGTEYYISHDGYDQVSSVQIMTAGEPLMLYGELQLGNITLELESKTTIKMKVEGSDMVIKLSSISERLMATVSLPRAEFDAYQPTLDGIVTSCDTAVAVTASNCSSVTRQAICDKTHSVASECELPQTKDSLAAYVSKKMYTNQAFMDIVEKKYLSPLAPNCLEYSNGNGMTAAGITLPSSDFALEMHVKPKTNGGVLMTYDKEGEYLVLLNHDVTNQLVLHTATKNFFTGLKLAQNKWNQISLAWRDDAGVMELYLADDNGKIF</sequence>
<keyword evidence="5" id="KW-1185">Reference proteome</keyword>
<dbReference type="InterPro" id="IPR002049">
    <property type="entry name" value="LE_dom"/>
</dbReference>
<reference evidence="4" key="2">
    <citation type="submission" date="2020-11" db="EMBL/GenBank/DDBJ databases">
        <authorList>
            <person name="McCartney M.A."/>
            <person name="Auch B."/>
            <person name="Kono T."/>
            <person name="Mallez S."/>
            <person name="Becker A."/>
            <person name="Gohl D.M."/>
            <person name="Silverstein K.A.T."/>
            <person name="Koren S."/>
            <person name="Bechman K.B."/>
            <person name="Herman A."/>
            <person name="Abrahante J.E."/>
            <person name="Garbe J."/>
        </authorList>
    </citation>
    <scope>NUCLEOTIDE SEQUENCE</scope>
    <source>
        <strain evidence="4">Duluth1</strain>
        <tissue evidence="4">Whole animal</tissue>
    </source>
</reference>
<keyword evidence="2" id="KW-1015">Disulfide bond</keyword>
<keyword evidence="1" id="KW-0732">Signal</keyword>
<dbReference type="GO" id="GO:0005576">
    <property type="term" value="C:extracellular region"/>
    <property type="evidence" value="ECO:0007669"/>
    <property type="project" value="TreeGrafter"/>
</dbReference>
<protein>
    <recommendedName>
        <fullName evidence="3">EGF-like domain-containing protein</fullName>
    </recommendedName>
</protein>
<evidence type="ECO:0000259" key="3">
    <source>
        <dbReference type="PROSITE" id="PS00022"/>
    </source>
</evidence>
<comment type="caution">
    <text evidence="4">The sequence shown here is derived from an EMBL/GenBank/DDBJ whole genome shotgun (WGS) entry which is preliminary data.</text>
</comment>
<dbReference type="Gene3D" id="2.10.25.10">
    <property type="entry name" value="Laminin"/>
    <property type="match status" value="1"/>
</dbReference>
<evidence type="ECO:0000313" key="4">
    <source>
        <dbReference type="EMBL" id="KAH3816466.1"/>
    </source>
</evidence>
<dbReference type="GO" id="GO:0009986">
    <property type="term" value="C:cell surface"/>
    <property type="evidence" value="ECO:0007669"/>
    <property type="project" value="TreeGrafter"/>
</dbReference>
<evidence type="ECO:0000256" key="1">
    <source>
        <dbReference type="ARBA" id="ARBA00022729"/>
    </source>
</evidence>
<dbReference type="InterPro" id="IPR000742">
    <property type="entry name" value="EGF"/>
</dbReference>
<gene>
    <name evidence="4" type="ORF">DPMN_117982</name>
</gene>
<evidence type="ECO:0000256" key="2">
    <source>
        <dbReference type="ARBA" id="ARBA00023157"/>
    </source>
</evidence>
<dbReference type="InterPro" id="IPR050969">
    <property type="entry name" value="Dev_Signal_Modulators"/>
</dbReference>
<evidence type="ECO:0000313" key="5">
    <source>
        <dbReference type="Proteomes" id="UP000828390"/>
    </source>
</evidence>
<proteinExistence type="predicted"/>
<name>A0A9D4GFM6_DREPO</name>
<dbReference type="Pfam" id="PF13385">
    <property type="entry name" value="Laminin_G_3"/>
    <property type="match status" value="1"/>
</dbReference>
<accession>A0A9D4GFM6</accession>
<dbReference type="InterPro" id="IPR013320">
    <property type="entry name" value="ConA-like_dom_sf"/>
</dbReference>
<feature type="domain" description="EGF-like" evidence="3">
    <location>
        <begin position="1328"/>
        <end position="1339"/>
    </location>
</feature>
<dbReference type="Gene3D" id="2.60.120.200">
    <property type="match status" value="3"/>
</dbReference>